<protein>
    <submittedName>
        <fullName evidence="1">Uncharacterized protein</fullName>
    </submittedName>
</protein>
<accession>A0AAN6WLE9</accession>
<dbReference type="EMBL" id="MU864506">
    <property type="protein sequence ID" value="KAK4184080.1"/>
    <property type="molecule type" value="Genomic_DNA"/>
</dbReference>
<dbReference type="Proteomes" id="UP001302126">
    <property type="component" value="Unassembled WGS sequence"/>
</dbReference>
<keyword evidence="2" id="KW-1185">Reference proteome</keyword>
<sequence length="545" mass="63510">MHHSDEERLRLLRRTNARLITLSDQIPTMSLEEERPYCIWFPGLANESTYRELFHRYPEMKYQIGRACAVGGFVDLYHELDLLPEVSIAEEARESSSPESDAIYQHIISQPTRYSILNDYTRTVNATSPRPGASLNGDTAIRPPLSYLYGTRQLDEEAEGKIWPPYFNLTEYQIDDSSSSFIDNRNPYPYPSVALPKEFTHLFYTPLPFDLPTVKKDSLIVMAAYEGNVDRYVRLRRPGIFVPEERAAVIHGIYHCTTFAKYFSILLDSDENDLPYSDRINKAITARFIMLNEPLSRIPEDPNDCPRYREDNDLPHLIWEPLLPQEETLRELILRRPNNIFLRESVALACIKGNYRATWDALEFPAEILLDSLRLWQQALKYKSISPYYAQDLRKRAISLAAERKEGKDEDEDFKWWETKEEYTTYTEWHIAERRELYPTTALVPSIQSGSGIAERLLQFPTDEEGWEVEANGAGWELYILTDEATRDKVEEQEDGAEKCLQYEGWKLFEDWVSADQPEKPWVEKLPWGVTEGYLERKKGWGKRG</sequence>
<organism evidence="1 2">
    <name type="scientific">Podospora australis</name>
    <dbReference type="NCBI Taxonomy" id="1536484"/>
    <lineage>
        <taxon>Eukaryota</taxon>
        <taxon>Fungi</taxon>
        <taxon>Dikarya</taxon>
        <taxon>Ascomycota</taxon>
        <taxon>Pezizomycotina</taxon>
        <taxon>Sordariomycetes</taxon>
        <taxon>Sordariomycetidae</taxon>
        <taxon>Sordariales</taxon>
        <taxon>Podosporaceae</taxon>
        <taxon>Podospora</taxon>
    </lineage>
</organism>
<dbReference type="AlphaFoldDB" id="A0AAN6WLE9"/>
<gene>
    <name evidence="1" type="ORF">QBC35DRAFT_67939</name>
</gene>
<reference evidence="1" key="1">
    <citation type="journal article" date="2023" name="Mol. Phylogenet. Evol.">
        <title>Genome-scale phylogeny and comparative genomics of the fungal order Sordariales.</title>
        <authorList>
            <person name="Hensen N."/>
            <person name="Bonometti L."/>
            <person name="Westerberg I."/>
            <person name="Brannstrom I.O."/>
            <person name="Guillou S."/>
            <person name="Cros-Aarteil S."/>
            <person name="Calhoun S."/>
            <person name="Haridas S."/>
            <person name="Kuo A."/>
            <person name="Mondo S."/>
            <person name="Pangilinan J."/>
            <person name="Riley R."/>
            <person name="LaButti K."/>
            <person name="Andreopoulos B."/>
            <person name="Lipzen A."/>
            <person name="Chen C."/>
            <person name="Yan M."/>
            <person name="Daum C."/>
            <person name="Ng V."/>
            <person name="Clum A."/>
            <person name="Steindorff A."/>
            <person name="Ohm R.A."/>
            <person name="Martin F."/>
            <person name="Silar P."/>
            <person name="Natvig D.O."/>
            <person name="Lalanne C."/>
            <person name="Gautier V."/>
            <person name="Ament-Velasquez S.L."/>
            <person name="Kruys A."/>
            <person name="Hutchinson M.I."/>
            <person name="Powell A.J."/>
            <person name="Barry K."/>
            <person name="Miller A.N."/>
            <person name="Grigoriev I.V."/>
            <person name="Debuchy R."/>
            <person name="Gladieux P."/>
            <person name="Hiltunen Thoren M."/>
            <person name="Johannesson H."/>
        </authorList>
    </citation>
    <scope>NUCLEOTIDE SEQUENCE</scope>
    <source>
        <strain evidence="1">PSN309</strain>
    </source>
</reference>
<name>A0AAN6WLE9_9PEZI</name>
<comment type="caution">
    <text evidence="1">The sequence shown here is derived from an EMBL/GenBank/DDBJ whole genome shotgun (WGS) entry which is preliminary data.</text>
</comment>
<reference evidence="1" key="2">
    <citation type="submission" date="2023-05" db="EMBL/GenBank/DDBJ databases">
        <authorList>
            <consortium name="Lawrence Berkeley National Laboratory"/>
            <person name="Steindorff A."/>
            <person name="Hensen N."/>
            <person name="Bonometti L."/>
            <person name="Westerberg I."/>
            <person name="Brannstrom I.O."/>
            <person name="Guillou S."/>
            <person name="Cros-Aarteil S."/>
            <person name="Calhoun S."/>
            <person name="Haridas S."/>
            <person name="Kuo A."/>
            <person name="Mondo S."/>
            <person name="Pangilinan J."/>
            <person name="Riley R."/>
            <person name="Labutti K."/>
            <person name="Andreopoulos B."/>
            <person name="Lipzen A."/>
            <person name="Chen C."/>
            <person name="Yanf M."/>
            <person name="Daum C."/>
            <person name="Ng V."/>
            <person name="Clum A."/>
            <person name="Ohm R."/>
            <person name="Martin F."/>
            <person name="Silar P."/>
            <person name="Natvig D."/>
            <person name="Lalanne C."/>
            <person name="Gautier V."/>
            <person name="Ament-Velasquez S.L."/>
            <person name="Kruys A."/>
            <person name="Hutchinson M.I."/>
            <person name="Powell A.J."/>
            <person name="Barry K."/>
            <person name="Miller A.N."/>
            <person name="Grigoriev I.V."/>
            <person name="Debuchy R."/>
            <person name="Gladieux P."/>
            <person name="Thoren M.H."/>
            <person name="Johannesson H."/>
        </authorList>
    </citation>
    <scope>NUCLEOTIDE SEQUENCE</scope>
    <source>
        <strain evidence="1">PSN309</strain>
    </source>
</reference>
<proteinExistence type="predicted"/>
<evidence type="ECO:0000313" key="1">
    <source>
        <dbReference type="EMBL" id="KAK4184080.1"/>
    </source>
</evidence>
<evidence type="ECO:0000313" key="2">
    <source>
        <dbReference type="Proteomes" id="UP001302126"/>
    </source>
</evidence>